<protein>
    <submittedName>
        <fullName evidence="2">Uncharacterized protein</fullName>
    </submittedName>
</protein>
<feature type="region of interest" description="Disordered" evidence="1">
    <location>
        <begin position="162"/>
        <end position="190"/>
    </location>
</feature>
<dbReference type="EMBL" id="NCKW01020109">
    <property type="protein sequence ID" value="POM59097.1"/>
    <property type="molecule type" value="Genomic_DNA"/>
</dbReference>
<dbReference type="PROSITE" id="PS50096">
    <property type="entry name" value="IQ"/>
    <property type="match status" value="1"/>
</dbReference>
<evidence type="ECO:0000313" key="2">
    <source>
        <dbReference type="EMBL" id="POM59097.1"/>
    </source>
</evidence>
<name>A0A2P4X0L6_9STRA</name>
<organism evidence="2 3">
    <name type="scientific">Phytophthora palmivora</name>
    <dbReference type="NCBI Taxonomy" id="4796"/>
    <lineage>
        <taxon>Eukaryota</taxon>
        <taxon>Sar</taxon>
        <taxon>Stramenopiles</taxon>
        <taxon>Oomycota</taxon>
        <taxon>Peronosporomycetes</taxon>
        <taxon>Peronosporales</taxon>
        <taxon>Peronosporaceae</taxon>
        <taxon>Phytophthora</taxon>
    </lineage>
</organism>
<feature type="compositionally biased region" description="Acidic residues" evidence="1">
    <location>
        <begin position="164"/>
        <end position="173"/>
    </location>
</feature>
<feature type="compositionally biased region" description="Basic residues" evidence="1">
    <location>
        <begin position="379"/>
        <end position="391"/>
    </location>
</feature>
<evidence type="ECO:0000256" key="1">
    <source>
        <dbReference type="SAM" id="MobiDB-lite"/>
    </source>
</evidence>
<feature type="compositionally biased region" description="Basic and acidic residues" evidence="1">
    <location>
        <begin position="353"/>
        <end position="378"/>
    </location>
</feature>
<proteinExistence type="predicted"/>
<sequence length="391" mass="44809">MLAESAEEFIQLECKRRRNQASLKRQSLLPSQFRASGHRSRLKEKLAQTRRHAFLLRADNKAALLGIIDSVRDLANSGEGRNNSSRHNGLSPLERDRFATWASDVEKLLFEFEPSENHADDPVLRILDYLQFLQDGHVCLAEVVMDARTVLECWDRAGLFDSDSSSEEDDDGGENNRHIPKSHGFLRPDPAKENLRRLQQSYAYQNVRQRAAASIIKRNVLIWVRSKASFCERVAEIEIFGRTTEALLKELSLTSAGLAGVNSNGSTDIFALSTTRPKSRYSGRIAFKDLLQFSKHMALYPVDQALRTVEDVTRRKYLFDSRCALKIQAVWRGVREAVRARRLRRAMEEIRLRREQEAQAKRDAAKESKKRKVSETGKRKSTKTFKRTNHP</sequence>
<keyword evidence="3" id="KW-1185">Reference proteome</keyword>
<accession>A0A2P4X0L6</accession>
<dbReference type="Proteomes" id="UP000237271">
    <property type="component" value="Unassembled WGS sequence"/>
</dbReference>
<dbReference type="AlphaFoldDB" id="A0A2P4X0L6"/>
<comment type="caution">
    <text evidence="2">The sequence shown here is derived from an EMBL/GenBank/DDBJ whole genome shotgun (WGS) entry which is preliminary data.</text>
</comment>
<gene>
    <name evidence="2" type="ORF">PHPALM_36169</name>
</gene>
<feature type="region of interest" description="Disordered" evidence="1">
    <location>
        <begin position="353"/>
        <end position="391"/>
    </location>
</feature>
<reference evidence="2 3" key="1">
    <citation type="journal article" date="2017" name="Genome Biol. Evol.">
        <title>Phytophthora megakarya and P. palmivora, closely related causal agents of cacao black pod rot, underwent increases in genome sizes and gene numbers by different mechanisms.</title>
        <authorList>
            <person name="Ali S.S."/>
            <person name="Shao J."/>
            <person name="Lary D.J."/>
            <person name="Kronmiller B."/>
            <person name="Shen D."/>
            <person name="Strem M.D."/>
            <person name="Amoako-Attah I."/>
            <person name="Akrofi A.Y."/>
            <person name="Begoude B.A."/>
            <person name="Ten Hoopen G.M."/>
            <person name="Coulibaly K."/>
            <person name="Kebe B.I."/>
            <person name="Melnick R.L."/>
            <person name="Guiltinan M.J."/>
            <person name="Tyler B.M."/>
            <person name="Meinhardt L.W."/>
            <person name="Bailey B.A."/>
        </authorList>
    </citation>
    <scope>NUCLEOTIDE SEQUENCE [LARGE SCALE GENOMIC DNA]</scope>
    <source>
        <strain evidence="3">sbr112.9</strain>
    </source>
</reference>
<dbReference type="OrthoDB" id="79880at2759"/>
<evidence type="ECO:0000313" key="3">
    <source>
        <dbReference type="Proteomes" id="UP000237271"/>
    </source>
</evidence>